<keyword evidence="3 6" id="KW-0150">Chloroplast</keyword>
<keyword evidence="6" id="KW-0275">Fatty acid biosynthesis</keyword>
<dbReference type="GO" id="GO:0009507">
    <property type="term" value="C:chloroplast"/>
    <property type="evidence" value="ECO:0007669"/>
    <property type="project" value="UniProtKB-SubCell"/>
</dbReference>
<feature type="domain" description="Acyl-ACP thioesterase N-terminal hotdog" evidence="7">
    <location>
        <begin position="85"/>
        <end position="192"/>
    </location>
</feature>
<keyword evidence="6" id="KW-0378">Hydrolase</keyword>
<dbReference type="PANTHER" id="PTHR31727:SF5">
    <property type="entry name" value="ACYL-[ACYL-CARRIER-PROTEIN] HYDROLASE"/>
    <property type="match status" value="1"/>
</dbReference>
<evidence type="ECO:0000313" key="8">
    <source>
        <dbReference type="EMBL" id="PON77247.1"/>
    </source>
</evidence>
<dbReference type="Proteomes" id="UP000237105">
    <property type="component" value="Unassembled WGS sequence"/>
</dbReference>
<dbReference type="Pfam" id="PF01643">
    <property type="entry name" value="Acyl-ACP_TE"/>
    <property type="match status" value="1"/>
</dbReference>
<feature type="non-terminal residue" evidence="8">
    <location>
        <position position="1"/>
    </location>
</feature>
<keyword evidence="9" id="KW-1185">Reference proteome</keyword>
<dbReference type="EMBL" id="JXTB01000014">
    <property type="protein sequence ID" value="PON77247.1"/>
    <property type="molecule type" value="Genomic_DNA"/>
</dbReference>
<comment type="similarity">
    <text evidence="2 6">Belongs to the acyl-ACP thioesterase family.</text>
</comment>
<evidence type="ECO:0000256" key="3">
    <source>
        <dbReference type="ARBA" id="ARBA00022528"/>
    </source>
</evidence>
<proteinExistence type="inferred from homology"/>
<dbReference type="EC" id="3.1.2.-" evidence="6"/>
<dbReference type="GO" id="GO:0000036">
    <property type="term" value="F:acyl carrier activity"/>
    <property type="evidence" value="ECO:0007669"/>
    <property type="project" value="TreeGrafter"/>
</dbReference>
<reference evidence="9" key="1">
    <citation type="submission" date="2016-06" db="EMBL/GenBank/DDBJ databases">
        <title>Parallel loss of symbiosis genes in relatives of nitrogen-fixing non-legume Parasponia.</title>
        <authorList>
            <person name="Van Velzen R."/>
            <person name="Holmer R."/>
            <person name="Bu F."/>
            <person name="Rutten L."/>
            <person name="Van Zeijl A."/>
            <person name="Liu W."/>
            <person name="Santuari L."/>
            <person name="Cao Q."/>
            <person name="Sharma T."/>
            <person name="Shen D."/>
            <person name="Roswanjaya Y."/>
            <person name="Wardhani T."/>
            <person name="Kalhor M.S."/>
            <person name="Jansen J."/>
            <person name="Van den Hoogen J."/>
            <person name="Gungor B."/>
            <person name="Hartog M."/>
            <person name="Hontelez J."/>
            <person name="Verver J."/>
            <person name="Yang W.-C."/>
            <person name="Schijlen E."/>
            <person name="Repin R."/>
            <person name="Schilthuizen M."/>
            <person name="Schranz E."/>
            <person name="Heidstra R."/>
            <person name="Miyata K."/>
            <person name="Fedorova E."/>
            <person name="Kohlen W."/>
            <person name="Bisseling T."/>
            <person name="Smit S."/>
            <person name="Geurts R."/>
        </authorList>
    </citation>
    <scope>NUCLEOTIDE SEQUENCE [LARGE SCALE GENOMIC DNA]</scope>
    <source>
        <strain evidence="9">cv. WU1-14</strain>
    </source>
</reference>
<evidence type="ECO:0000256" key="6">
    <source>
        <dbReference type="RuleBase" id="RU363096"/>
    </source>
</evidence>
<comment type="subcellular location">
    <subcellularLocation>
        <location evidence="1 6">Plastid</location>
        <location evidence="1 6">Chloroplast</location>
    </subcellularLocation>
</comment>
<keyword evidence="6" id="KW-0444">Lipid biosynthesis</keyword>
<name>A0A2P5DVE1_PARAD</name>
<comment type="function">
    <text evidence="6">Plays an essential role in chain termination during de novo fatty acid synthesis.</text>
</comment>
<keyword evidence="6" id="KW-0276">Fatty acid metabolism</keyword>
<evidence type="ECO:0000256" key="2">
    <source>
        <dbReference type="ARBA" id="ARBA00006500"/>
    </source>
</evidence>
<organism evidence="8 9">
    <name type="scientific">Parasponia andersonii</name>
    <name type="common">Sponia andersonii</name>
    <dbReference type="NCBI Taxonomy" id="3476"/>
    <lineage>
        <taxon>Eukaryota</taxon>
        <taxon>Viridiplantae</taxon>
        <taxon>Streptophyta</taxon>
        <taxon>Embryophyta</taxon>
        <taxon>Tracheophyta</taxon>
        <taxon>Spermatophyta</taxon>
        <taxon>Magnoliopsida</taxon>
        <taxon>eudicotyledons</taxon>
        <taxon>Gunneridae</taxon>
        <taxon>Pentapetalae</taxon>
        <taxon>rosids</taxon>
        <taxon>fabids</taxon>
        <taxon>Rosales</taxon>
        <taxon>Cannabaceae</taxon>
        <taxon>Parasponia</taxon>
    </lineage>
</organism>
<evidence type="ECO:0000256" key="4">
    <source>
        <dbReference type="ARBA" id="ARBA00022640"/>
    </source>
</evidence>
<evidence type="ECO:0000259" key="7">
    <source>
        <dbReference type="Pfam" id="PF01643"/>
    </source>
</evidence>
<protein>
    <recommendedName>
        <fullName evidence="6">Acyl-[acyl-carrier-protein] hydrolase</fullName>
        <ecNumber evidence="6">3.1.2.-</ecNumber>
    </recommendedName>
</protein>
<dbReference type="CDD" id="cd00586">
    <property type="entry name" value="4HBT"/>
    <property type="match status" value="1"/>
</dbReference>
<comment type="caution">
    <text evidence="8">The sequence shown here is derived from an EMBL/GenBank/DDBJ whole genome shotgun (WGS) entry which is preliminary data.</text>
</comment>
<dbReference type="GO" id="GO:0016297">
    <property type="term" value="F:fatty acyl-[ACP] hydrolase activity"/>
    <property type="evidence" value="ECO:0007669"/>
    <property type="project" value="InterPro"/>
</dbReference>
<evidence type="ECO:0000256" key="1">
    <source>
        <dbReference type="ARBA" id="ARBA00004229"/>
    </source>
</evidence>
<dbReference type="STRING" id="3476.A0A2P5DVE1"/>
<dbReference type="InterPro" id="IPR002864">
    <property type="entry name" value="Acyl-ACP_thioesterase_NHD"/>
</dbReference>
<gene>
    <name evidence="8" type="ORF">PanWU01x14_028660</name>
</gene>
<evidence type="ECO:0000313" key="9">
    <source>
        <dbReference type="Proteomes" id="UP000237105"/>
    </source>
</evidence>
<evidence type="ECO:0000256" key="5">
    <source>
        <dbReference type="ARBA" id="ARBA00022946"/>
    </source>
</evidence>
<dbReference type="SUPFAM" id="SSF54637">
    <property type="entry name" value="Thioesterase/thiol ester dehydrase-isomerase"/>
    <property type="match status" value="1"/>
</dbReference>
<accession>A0A2P5DVE1</accession>
<dbReference type="OrthoDB" id="618395at2759"/>
<keyword evidence="6" id="KW-0443">Lipid metabolism</keyword>
<dbReference type="InterPro" id="IPR045023">
    <property type="entry name" value="FATA/B"/>
</dbReference>
<dbReference type="InterPro" id="IPR029069">
    <property type="entry name" value="HotDog_dom_sf"/>
</dbReference>
<dbReference type="PANTHER" id="PTHR31727">
    <property type="entry name" value="OLEOYL-ACYL CARRIER PROTEIN THIOESTERASE 1, CHLOROPLASTIC"/>
    <property type="match status" value="1"/>
</dbReference>
<keyword evidence="4 6" id="KW-0934">Plastid</keyword>
<sequence>ATTSFRLHIPGNLYKAEKNNVALAVSDCYHSRNATCNLRRRCFLPRVSTKNRKDSDNINARKVNQTHEGDTLPAYLIGKFVDRFAYKQTFIIRSYETGPDKAVTMETIMNLLQETGLNHMRSSGLAGNRFGLTHEMSLRKLIWVVTRIHIQVQRYSCWGDIIEIDTWVDKEGKNGTRRDWIIRNYRTREIITRATM</sequence>
<dbReference type="AlphaFoldDB" id="A0A2P5DVE1"/>
<keyword evidence="5" id="KW-0809">Transit peptide</keyword>
<dbReference type="Gene3D" id="3.10.129.10">
    <property type="entry name" value="Hotdog Thioesterase"/>
    <property type="match status" value="1"/>
</dbReference>